<keyword evidence="6" id="KW-0325">Glycoprotein</keyword>
<dbReference type="Pfam" id="PF01822">
    <property type="entry name" value="WSC"/>
    <property type="match status" value="1"/>
</dbReference>
<evidence type="ECO:0000313" key="10">
    <source>
        <dbReference type="Proteomes" id="UP000507470"/>
    </source>
</evidence>
<feature type="domain" description="WSC" evidence="8">
    <location>
        <begin position="93"/>
        <end position="187"/>
    </location>
</feature>
<feature type="compositionally biased region" description="Polar residues" evidence="7">
    <location>
        <begin position="1"/>
        <end position="11"/>
    </location>
</feature>
<dbReference type="GO" id="GO:0005886">
    <property type="term" value="C:plasma membrane"/>
    <property type="evidence" value="ECO:0007669"/>
    <property type="project" value="TreeGrafter"/>
</dbReference>
<evidence type="ECO:0000256" key="2">
    <source>
        <dbReference type="ARBA" id="ARBA00022692"/>
    </source>
</evidence>
<dbReference type="SMART" id="SM00321">
    <property type="entry name" value="WSC"/>
    <property type="match status" value="1"/>
</dbReference>
<dbReference type="PANTHER" id="PTHR24269">
    <property type="entry name" value="KREMEN PROTEIN"/>
    <property type="match status" value="1"/>
</dbReference>
<evidence type="ECO:0000256" key="5">
    <source>
        <dbReference type="ARBA" id="ARBA00023136"/>
    </source>
</evidence>
<evidence type="ECO:0000256" key="1">
    <source>
        <dbReference type="ARBA" id="ARBA00004167"/>
    </source>
</evidence>
<name>A0A6J8EY99_MYTCO</name>
<dbReference type="InterPro" id="IPR002889">
    <property type="entry name" value="WSC_carb-bd"/>
</dbReference>
<keyword evidence="2" id="KW-0812">Transmembrane</keyword>
<feature type="compositionally biased region" description="Basic and acidic residues" evidence="7">
    <location>
        <begin position="12"/>
        <end position="23"/>
    </location>
</feature>
<proteinExistence type="predicted"/>
<protein>
    <recommendedName>
        <fullName evidence="8">WSC domain-containing protein</fullName>
    </recommendedName>
</protein>
<dbReference type="PROSITE" id="PS51212">
    <property type="entry name" value="WSC"/>
    <property type="match status" value="1"/>
</dbReference>
<keyword evidence="4" id="KW-1133">Transmembrane helix</keyword>
<evidence type="ECO:0000259" key="8">
    <source>
        <dbReference type="PROSITE" id="PS51212"/>
    </source>
</evidence>
<dbReference type="InterPro" id="IPR051836">
    <property type="entry name" value="Kremen_rcpt"/>
</dbReference>
<evidence type="ECO:0000256" key="3">
    <source>
        <dbReference type="ARBA" id="ARBA00022729"/>
    </source>
</evidence>
<keyword evidence="10" id="KW-1185">Reference proteome</keyword>
<evidence type="ECO:0000256" key="7">
    <source>
        <dbReference type="SAM" id="MobiDB-lite"/>
    </source>
</evidence>
<dbReference type="Proteomes" id="UP000507470">
    <property type="component" value="Unassembled WGS sequence"/>
</dbReference>
<evidence type="ECO:0000256" key="4">
    <source>
        <dbReference type="ARBA" id="ARBA00022989"/>
    </source>
</evidence>
<organism evidence="9 10">
    <name type="scientific">Mytilus coruscus</name>
    <name type="common">Sea mussel</name>
    <dbReference type="NCBI Taxonomy" id="42192"/>
    <lineage>
        <taxon>Eukaryota</taxon>
        <taxon>Metazoa</taxon>
        <taxon>Spiralia</taxon>
        <taxon>Lophotrochozoa</taxon>
        <taxon>Mollusca</taxon>
        <taxon>Bivalvia</taxon>
        <taxon>Autobranchia</taxon>
        <taxon>Pteriomorphia</taxon>
        <taxon>Mytilida</taxon>
        <taxon>Mytiloidea</taxon>
        <taxon>Mytilidae</taxon>
        <taxon>Mytilinae</taxon>
        <taxon>Mytilus</taxon>
    </lineage>
</organism>
<dbReference type="PANTHER" id="PTHR24269:SF16">
    <property type="entry name" value="PROTEIN SLG1"/>
    <property type="match status" value="1"/>
</dbReference>
<gene>
    <name evidence="9" type="ORF">MCOR_57292</name>
</gene>
<dbReference type="OrthoDB" id="6071159at2759"/>
<dbReference type="AlphaFoldDB" id="A0A6J8EY99"/>
<reference evidence="9 10" key="1">
    <citation type="submission" date="2020-06" db="EMBL/GenBank/DDBJ databases">
        <authorList>
            <person name="Li R."/>
            <person name="Bekaert M."/>
        </authorList>
    </citation>
    <scope>NUCLEOTIDE SEQUENCE [LARGE SCALE GENOMIC DNA]</scope>
    <source>
        <strain evidence="10">wild</strain>
    </source>
</reference>
<sequence length="306" mass="33889">MTVEQEANTASSKKDLTMRHRESPCSTVQSQMCHYKKRLIRNFAFNCGRREDEANDAASLTPSKPELESGDGPHYINVPAADCRITLTRKEKQVKYLGCYVDDSNRMLAYREWNISCLTLEYCKQSCFKRKDMNLGLQASYACFCGNSFGDPGVYQTKNDSECNRPCTGNSSQICGGSWRNSVYELITATVPTTELTTQGNSTVITSEITTNKQSVTTTELSQSEVTTTDMTTPGKSSVNTLQMTKPGVTTMNTTTMLGKSEVTSVQPISPLECLCPCSKVGKSKWDFVSGINLTLDQLRELLKPE</sequence>
<keyword evidence="3" id="KW-0732">Signal</keyword>
<evidence type="ECO:0000313" key="9">
    <source>
        <dbReference type="EMBL" id="CAC5425477.1"/>
    </source>
</evidence>
<keyword evidence="5" id="KW-0472">Membrane</keyword>
<feature type="region of interest" description="Disordered" evidence="7">
    <location>
        <begin position="1"/>
        <end position="23"/>
    </location>
</feature>
<comment type="subcellular location">
    <subcellularLocation>
        <location evidence="1">Membrane</location>
        <topology evidence="1">Single-pass membrane protein</topology>
    </subcellularLocation>
</comment>
<evidence type="ECO:0000256" key="6">
    <source>
        <dbReference type="ARBA" id="ARBA00023180"/>
    </source>
</evidence>
<accession>A0A6J8EY99</accession>
<dbReference type="EMBL" id="CACVKT020010247">
    <property type="protein sequence ID" value="CAC5425477.1"/>
    <property type="molecule type" value="Genomic_DNA"/>
</dbReference>